<dbReference type="RefSeq" id="WP_281804606.1">
    <property type="nucleotide sequence ID" value="NZ_BSEC01000001.1"/>
</dbReference>
<evidence type="ECO:0000313" key="2">
    <source>
        <dbReference type="Proteomes" id="UP001144323"/>
    </source>
</evidence>
<protein>
    <submittedName>
        <fullName evidence="1">Uncharacterized protein</fullName>
    </submittedName>
</protein>
<dbReference type="AlphaFoldDB" id="A0A9W6LTI5"/>
<name>A0A9W6LTI5_9HYPH</name>
<sequence length="99" mass="10745">MAVLTDADRAPRPGLYFLSSHRHSAQALIVFPCANVQRRRDLHTALDGSSHCGAAAYFMHVPVLWKCHAMTASLSLDANMSTATKIIALVISHSSDADR</sequence>
<keyword evidence="2" id="KW-1185">Reference proteome</keyword>
<comment type="caution">
    <text evidence="1">The sequence shown here is derived from an EMBL/GenBank/DDBJ whole genome shotgun (WGS) entry which is preliminary data.</text>
</comment>
<evidence type="ECO:0000313" key="1">
    <source>
        <dbReference type="EMBL" id="GLI94536.1"/>
    </source>
</evidence>
<dbReference type="Proteomes" id="UP001144323">
    <property type="component" value="Unassembled WGS sequence"/>
</dbReference>
<accession>A0A9W6LTI5</accession>
<proteinExistence type="predicted"/>
<organism evidence="1 2">
    <name type="scientific">Methylocystis echinoides</name>
    <dbReference type="NCBI Taxonomy" id="29468"/>
    <lineage>
        <taxon>Bacteria</taxon>
        <taxon>Pseudomonadati</taxon>
        <taxon>Pseudomonadota</taxon>
        <taxon>Alphaproteobacteria</taxon>
        <taxon>Hyphomicrobiales</taxon>
        <taxon>Methylocystaceae</taxon>
        <taxon>Methylocystis</taxon>
    </lineage>
</organism>
<gene>
    <name evidence="1" type="ORF">LMG27198_35280</name>
</gene>
<reference evidence="1" key="1">
    <citation type="journal article" date="2023" name="Int. J. Syst. Evol. Microbiol.">
        <title>Methylocystis iwaonis sp. nov., a type II methane-oxidizing bacterium from surface soil of a rice paddy field in Japan, and emended description of the genus Methylocystis (ex Whittenbury et al. 1970) Bowman et al. 1993.</title>
        <authorList>
            <person name="Kaise H."/>
            <person name="Sawadogo J.B."/>
            <person name="Alam M.S."/>
            <person name="Ueno C."/>
            <person name="Dianou D."/>
            <person name="Shinjo R."/>
            <person name="Asakawa S."/>
        </authorList>
    </citation>
    <scope>NUCLEOTIDE SEQUENCE</scope>
    <source>
        <strain evidence="1">LMG27198</strain>
    </source>
</reference>
<dbReference type="EMBL" id="BSEC01000001">
    <property type="protein sequence ID" value="GLI94536.1"/>
    <property type="molecule type" value="Genomic_DNA"/>
</dbReference>